<evidence type="ECO:0000313" key="3">
    <source>
        <dbReference type="Proteomes" id="UP000187013"/>
    </source>
</evidence>
<reference evidence="2 3" key="1">
    <citation type="submission" date="2016-08" db="EMBL/GenBank/DDBJ databases">
        <title>Draft genome sequence of allopolyploid Zygosaccharomyces rouxii.</title>
        <authorList>
            <person name="Watanabe J."/>
            <person name="Uehara K."/>
            <person name="Mogi Y."/>
            <person name="Tsukioka Y."/>
        </authorList>
    </citation>
    <scope>NUCLEOTIDE SEQUENCE [LARGE SCALE GENOMIC DNA]</scope>
    <source>
        <strain evidence="2 3">NBRC 110957</strain>
    </source>
</reference>
<evidence type="ECO:0000259" key="1">
    <source>
        <dbReference type="Pfam" id="PF11603"/>
    </source>
</evidence>
<dbReference type="InterPro" id="IPR021646">
    <property type="entry name" value="Sir1_ORC-binding"/>
</dbReference>
<proteinExistence type="predicted"/>
<comment type="caution">
    <text evidence="2">The sequence shown here is derived from an EMBL/GenBank/DDBJ whole genome shotgun (WGS) entry which is preliminary data.</text>
</comment>
<dbReference type="eggNOG" id="ENOG502SPRX">
    <property type="taxonomic scope" value="Eukaryota"/>
</dbReference>
<dbReference type="Proteomes" id="UP000187013">
    <property type="component" value="Unassembled WGS sequence"/>
</dbReference>
<accession>A0A1Q3A407</accession>
<evidence type="ECO:0000313" key="2">
    <source>
        <dbReference type="EMBL" id="GAV50455.1"/>
    </source>
</evidence>
<gene>
    <name evidence="2" type="ORF">ZYGR_0U03110</name>
</gene>
<feature type="domain" description="Sir1 ORC-binding" evidence="1">
    <location>
        <begin position="284"/>
        <end position="397"/>
    </location>
</feature>
<dbReference type="InterPro" id="IPR037240">
    <property type="entry name" value="ORC1-binding_dom"/>
</dbReference>
<dbReference type="Pfam" id="PF11603">
    <property type="entry name" value="Sir1"/>
    <property type="match status" value="1"/>
</dbReference>
<sequence>MKEYPVITVPKGQFIVIDGFLVKLGADEKESNELFLRDARNLLTFEGWNILRNSYYPNALIKLKEIRSNFYLTDNQSFFNLMKTKISVIFIKNQGRFYCRRVDSNKSTHEALSIKVGDKSQRIKFIVFDKPTNKLDYSTDELYFQQKQDLEEIKPILSKNAPPMVEVDNENAILNNVIFVSENKLNKLKRYPIRRAHLRKIERQESEKRLATLWELKERLLSICFESCFWQLERLKSKCHRKDLQSKFEDCKDQIRTNLLDINDAYFPLLIREWFATFPRLANINENYGIVDRFVINLPTKCIVDPETIEWSLEEREFLQSKNLMDWNTLKLSKGPIPIRNTVLFEHVNWETKRFLKDFHGHITVSDDSNVSSPDSNSIITRCILINLKGFGIRYLYESVDDKSAFYTPQLPPQSFKPPKDVGDRKHNKLMRNLSFFVSYGGLRTLYIKTFEQFRSMHSKNR</sequence>
<dbReference type="OrthoDB" id="4055336at2759"/>
<dbReference type="AlphaFoldDB" id="A0A1Q3A407"/>
<protein>
    <recommendedName>
        <fullName evidence="1">Sir1 ORC-binding domain-containing protein</fullName>
    </recommendedName>
</protein>
<dbReference type="SUPFAM" id="SSF144005">
    <property type="entry name" value="ORC1-binding domain"/>
    <property type="match status" value="1"/>
</dbReference>
<dbReference type="EMBL" id="BDGX01000021">
    <property type="protein sequence ID" value="GAV50455.1"/>
    <property type="molecule type" value="Genomic_DNA"/>
</dbReference>
<organism evidence="2 3">
    <name type="scientific">Zygosaccharomyces rouxii</name>
    <dbReference type="NCBI Taxonomy" id="4956"/>
    <lineage>
        <taxon>Eukaryota</taxon>
        <taxon>Fungi</taxon>
        <taxon>Dikarya</taxon>
        <taxon>Ascomycota</taxon>
        <taxon>Saccharomycotina</taxon>
        <taxon>Saccharomycetes</taxon>
        <taxon>Saccharomycetales</taxon>
        <taxon>Saccharomycetaceae</taxon>
        <taxon>Zygosaccharomyces</taxon>
    </lineage>
</organism>
<name>A0A1Q3A407_ZYGRO</name>